<dbReference type="Gene3D" id="3.50.50.60">
    <property type="entry name" value="FAD/NAD(P)-binding domain"/>
    <property type="match status" value="1"/>
</dbReference>
<dbReference type="Gene3D" id="3.90.660.10">
    <property type="match status" value="1"/>
</dbReference>
<dbReference type="InterPro" id="IPR050281">
    <property type="entry name" value="Flavin_monoamine_oxidase"/>
</dbReference>
<dbReference type="PANTHER" id="PTHR10742:SF342">
    <property type="entry name" value="AMINE OXIDASE"/>
    <property type="match status" value="1"/>
</dbReference>
<evidence type="ECO:0000259" key="1">
    <source>
        <dbReference type="Pfam" id="PF01593"/>
    </source>
</evidence>
<protein>
    <recommendedName>
        <fullName evidence="1">Amine oxidase domain-containing protein</fullName>
    </recommendedName>
</protein>
<dbReference type="Proteomes" id="UP000567179">
    <property type="component" value="Unassembled WGS sequence"/>
</dbReference>
<organism evidence="2 3">
    <name type="scientific">Psilocybe cf. subviscida</name>
    <dbReference type="NCBI Taxonomy" id="2480587"/>
    <lineage>
        <taxon>Eukaryota</taxon>
        <taxon>Fungi</taxon>
        <taxon>Dikarya</taxon>
        <taxon>Basidiomycota</taxon>
        <taxon>Agaricomycotina</taxon>
        <taxon>Agaricomycetes</taxon>
        <taxon>Agaricomycetidae</taxon>
        <taxon>Agaricales</taxon>
        <taxon>Agaricineae</taxon>
        <taxon>Strophariaceae</taxon>
        <taxon>Psilocybe</taxon>
    </lineage>
</organism>
<feature type="domain" description="Amine oxidase" evidence="1">
    <location>
        <begin position="82"/>
        <end position="606"/>
    </location>
</feature>
<keyword evidence="3" id="KW-1185">Reference proteome</keyword>
<name>A0A8H5BKE4_9AGAR</name>
<evidence type="ECO:0000313" key="2">
    <source>
        <dbReference type="EMBL" id="KAF5325024.1"/>
    </source>
</evidence>
<gene>
    <name evidence="2" type="ORF">D9619_010095</name>
</gene>
<sequence length="646" mass="72085">MDIDTIFAPIAERKNFSEHEASFSDFAAYLVVEQAIQTSLEWAKRNKSLPTDTPGPIVISQLPESVKETKTDKIGIVGAGASGLYAAMILQSLNIDYEILEANDRIGGRLFTHRFNGEAGVDAPVGTPARYDYFDVGAMRFPQIPFMRRVWDLFDLLELQPLFIDYNLSAPNNLQYFNTVRPPLNPSLPHPAAELDYFRVSVSKGGAVPDDFADQSVNHWTGRVFDYWKSLFAPLDNPDLTEKQRRDIFEKAWSTLTEKDYQSTRSVMHEGQAAVKHGKGKVIVEGVPPYPNTVIEWLETFTSGTGMLNVSFVESVMVSLDFDWPYADTGSPSLAKKQETWKGIDGGSDHIAREMAKKLKVQPILHKRVTKMVDTGDAIAVTVAGEHEPRIYDQVISTVPLSCLSGINVEDCELFYSQKQAIRSLQLMASTKIGIKFATRWWQDPAVMGDTTIRGGQSSTDIPIRSCVYPSYGLDCKDAPGVLIASYSWSQDALRLGALASGSKEDQEELLRLTLDNLSKLHNIPQERFGPVLDFFAHNFYTDPYARGAFAHFGPGQFGHHGDRYSLFASLKAPAAQGKFHIAGEATSVHHAWVLGALNSAWRAVYNALHQYPQKQTELINLWGIPDEENQVHLKYLNDLAMQGWL</sequence>
<comment type="caution">
    <text evidence="2">The sequence shown here is derived from an EMBL/GenBank/DDBJ whole genome shotgun (WGS) entry which is preliminary data.</text>
</comment>
<dbReference type="InterPro" id="IPR036188">
    <property type="entry name" value="FAD/NAD-bd_sf"/>
</dbReference>
<dbReference type="PANTHER" id="PTHR10742">
    <property type="entry name" value="FLAVIN MONOAMINE OXIDASE"/>
    <property type="match status" value="1"/>
</dbReference>
<dbReference type="SUPFAM" id="SSF54373">
    <property type="entry name" value="FAD-linked reductases, C-terminal domain"/>
    <property type="match status" value="1"/>
</dbReference>
<dbReference type="InterPro" id="IPR002937">
    <property type="entry name" value="Amino_oxidase"/>
</dbReference>
<dbReference type="AlphaFoldDB" id="A0A8H5BKE4"/>
<dbReference type="GO" id="GO:0001716">
    <property type="term" value="F:L-amino-acid oxidase activity"/>
    <property type="evidence" value="ECO:0007669"/>
    <property type="project" value="TreeGrafter"/>
</dbReference>
<evidence type="ECO:0000313" key="3">
    <source>
        <dbReference type="Proteomes" id="UP000567179"/>
    </source>
</evidence>
<dbReference type="EMBL" id="JAACJJ010000015">
    <property type="protein sequence ID" value="KAF5325024.1"/>
    <property type="molecule type" value="Genomic_DNA"/>
</dbReference>
<dbReference type="Gene3D" id="1.10.10.1620">
    <property type="match status" value="1"/>
</dbReference>
<dbReference type="OrthoDB" id="7777654at2759"/>
<reference evidence="2 3" key="1">
    <citation type="journal article" date="2020" name="ISME J.">
        <title>Uncovering the hidden diversity of litter-decomposition mechanisms in mushroom-forming fungi.</title>
        <authorList>
            <person name="Floudas D."/>
            <person name="Bentzer J."/>
            <person name="Ahren D."/>
            <person name="Johansson T."/>
            <person name="Persson P."/>
            <person name="Tunlid A."/>
        </authorList>
    </citation>
    <scope>NUCLEOTIDE SEQUENCE [LARGE SCALE GENOMIC DNA]</scope>
    <source>
        <strain evidence="2 3">CBS 101986</strain>
    </source>
</reference>
<dbReference type="GO" id="GO:0009063">
    <property type="term" value="P:amino acid catabolic process"/>
    <property type="evidence" value="ECO:0007669"/>
    <property type="project" value="TreeGrafter"/>
</dbReference>
<dbReference type="SUPFAM" id="SSF51905">
    <property type="entry name" value="FAD/NAD(P)-binding domain"/>
    <property type="match status" value="1"/>
</dbReference>
<dbReference type="Pfam" id="PF01593">
    <property type="entry name" value="Amino_oxidase"/>
    <property type="match status" value="1"/>
</dbReference>
<accession>A0A8H5BKE4</accession>
<proteinExistence type="predicted"/>